<dbReference type="VEuPathDB" id="FungiDB:VP01_669g1"/>
<evidence type="ECO:0000313" key="3">
    <source>
        <dbReference type="EMBL" id="KNZ47084.1"/>
    </source>
</evidence>
<keyword evidence="2" id="KW-0812">Transmembrane</keyword>
<reference evidence="3 4" key="1">
    <citation type="submission" date="2015-08" db="EMBL/GenBank/DDBJ databases">
        <title>Next Generation Sequencing and Analysis of the Genome of Puccinia sorghi L Schw, the Causal Agent of Maize Common Rust.</title>
        <authorList>
            <person name="Rochi L."/>
            <person name="Burguener G."/>
            <person name="Darino M."/>
            <person name="Turjanski A."/>
            <person name="Kreff E."/>
            <person name="Dieguez M.J."/>
            <person name="Sacco F."/>
        </authorList>
    </citation>
    <scope>NUCLEOTIDE SEQUENCE [LARGE SCALE GENOMIC DNA]</scope>
    <source>
        <strain evidence="3 4">RO10H11247</strain>
    </source>
</reference>
<proteinExistence type="predicted"/>
<gene>
    <name evidence="3" type="ORF">VP01_669g1</name>
</gene>
<accession>A0A0L6UEV5</accession>
<evidence type="ECO:0000313" key="4">
    <source>
        <dbReference type="Proteomes" id="UP000037035"/>
    </source>
</evidence>
<evidence type="ECO:0000256" key="1">
    <source>
        <dbReference type="SAM" id="MobiDB-lite"/>
    </source>
</evidence>
<dbReference type="EMBL" id="LAVV01012050">
    <property type="protein sequence ID" value="KNZ47084.1"/>
    <property type="molecule type" value="Genomic_DNA"/>
</dbReference>
<protein>
    <submittedName>
        <fullName evidence="3">Uncharacterized protein</fullName>
    </submittedName>
</protein>
<sequence length="442" mass="50133">MSYLYIPKFQLFSNSTELITTFLLIPHSFIMSIHIPNFVSSVHAAHYLLLNLVCISFLLFFGYLYVLLYFLVTNSCLGYVFSFFFLVKSLLHHACGLVISGFSNHHHHHQPQNNEPAEKAAKNEKLSFAFLGDCVCVCHVTLQGFVCAVLMHMYVLGQLMYSLDLYTGLHRWTVVVWTRLSLGRELQLDLTRQSHWTQASPLGWLICRLHIWKFVATPPLSIYILIINILNPPSTPKKKKKKKKKDCIGTRRKNERVSTRGDTIQKATCKFLCKLQGANVLAPNLTSLLQTTHALQLQVCFLTPLYTHTHTQPNKKNGLIQTAKALTVVVFLNFENLNHETLFEGRNLSLNSTPGHLGSQPLKPLRLCHLNPSACDRCFPVFSSLTLKSPCPLAENPLLDQRANRCLRKNMLRLDDSIASGIWPEICSDLMISLLLGYGQNE</sequence>
<keyword evidence="2" id="KW-0472">Membrane</keyword>
<feature type="region of interest" description="Disordered" evidence="1">
    <location>
        <begin position="235"/>
        <end position="254"/>
    </location>
</feature>
<dbReference type="Proteomes" id="UP000037035">
    <property type="component" value="Unassembled WGS sequence"/>
</dbReference>
<evidence type="ECO:0000256" key="2">
    <source>
        <dbReference type="SAM" id="Phobius"/>
    </source>
</evidence>
<keyword evidence="4" id="KW-1185">Reference proteome</keyword>
<feature type="transmembrane region" description="Helical" evidence="2">
    <location>
        <begin position="211"/>
        <end position="231"/>
    </location>
</feature>
<dbReference type="AlphaFoldDB" id="A0A0L6UEV5"/>
<feature type="transmembrane region" description="Helical" evidence="2">
    <location>
        <begin position="77"/>
        <end position="99"/>
    </location>
</feature>
<comment type="caution">
    <text evidence="3">The sequence shown here is derived from an EMBL/GenBank/DDBJ whole genome shotgun (WGS) entry which is preliminary data.</text>
</comment>
<feature type="compositionally biased region" description="Basic residues" evidence="1">
    <location>
        <begin position="236"/>
        <end position="254"/>
    </location>
</feature>
<feature type="transmembrane region" description="Helical" evidence="2">
    <location>
        <begin position="47"/>
        <end position="71"/>
    </location>
</feature>
<keyword evidence="2" id="KW-1133">Transmembrane helix</keyword>
<organism evidence="3 4">
    <name type="scientific">Puccinia sorghi</name>
    <dbReference type="NCBI Taxonomy" id="27349"/>
    <lineage>
        <taxon>Eukaryota</taxon>
        <taxon>Fungi</taxon>
        <taxon>Dikarya</taxon>
        <taxon>Basidiomycota</taxon>
        <taxon>Pucciniomycotina</taxon>
        <taxon>Pucciniomycetes</taxon>
        <taxon>Pucciniales</taxon>
        <taxon>Pucciniaceae</taxon>
        <taxon>Puccinia</taxon>
    </lineage>
</organism>
<name>A0A0L6UEV5_9BASI</name>
<feature type="transmembrane region" description="Helical" evidence="2">
    <location>
        <begin position="128"/>
        <end position="155"/>
    </location>
</feature>
<feature type="transmembrane region" description="Helical" evidence="2">
    <location>
        <begin position="18"/>
        <end position="35"/>
    </location>
</feature>